<dbReference type="AlphaFoldDB" id="A0AAJ8BNI3"/>
<dbReference type="VEuPathDB" id="FungiDB:An05g00740"/>
<reference evidence="1" key="1">
    <citation type="submission" date="2025-02" db="EMBL/GenBank/DDBJ databases">
        <authorList>
            <consortium name="NCBI Genome Project"/>
        </authorList>
    </citation>
    <scope>NUCLEOTIDE SEQUENCE</scope>
</reference>
<organism evidence="1">
    <name type="scientific">Aspergillus niger</name>
    <dbReference type="NCBI Taxonomy" id="5061"/>
    <lineage>
        <taxon>Eukaryota</taxon>
        <taxon>Fungi</taxon>
        <taxon>Dikarya</taxon>
        <taxon>Ascomycota</taxon>
        <taxon>Pezizomycotina</taxon>
        <taxon>Eurotiomycetes</taxon>
        <taxon>Eurotiomycetidae</taxon>
        <taxon>Eurotiales</taxon>
        <taxon>Aspergillaceae</taxon>
        <taxon>Aspergillus</taxon>
        <taxon>Aspergillus subgen. Circumdati</taxon>
    </lineage>
</organism>
<proteinExistence type="predicted"/>
<gene>
    <name evidence="1" type="ORF">An05g00740</name>
</gene>
<sequence length="139" mass="15391">MALVRLVSSKREIIRGKRDLPFWVSVLVPSLKSGSWNTLYVPAHHTVGVKLAMSSLAVILVHWAAETGSNHAIAGSHKTTDFLDISEFWKRSSIAPPRRVNDAMRPALFLYLMRTSVGHTPSGCYRDAPSAEWLLALPV</sequence>
<accession>A0AAJ8BNI3</accession>
<dbReference type="RefSeq" id="XP_059600758.1">
    <property type="nucleotide sequence ID" value="XM_059747872.1"/>
</dbReference>
<reference evidence="1" key="2">
    <citation type="submission" date="2025-08" db="UniProtKB">
        <authorList>
            <consortium name="RefSeq"/>
        </authorList>
    </citation>
    <scope>IDENTIFICATION</scope>
</reference>
<name>A0AAJ8BNI3_ASPNG</name>
<evidence type="ECO:0000313" key="1">
    <source>
        <dbReference type="RefSeq" id="XP_059600758.1"/>
    </source>
</evidence>
<dbReference type="KEGG" id="ang:An05g00740"/>
<protein>
    <submittedName>
        <fullName evidence="1">Uncharacterized protein</fullName>
    </submittedName>
</protein>
<dbReference type="GeneID" id="84591109"/>